<reference evidence="6" key="1">
    <citation type="submission" date="2020-10" db="EMBL/GenBank/DDBJ databases">
        <title>Chromosome-scale genome assembly of the Allis shad, Alosa alosa.</title>
        <authorList>
            <person name="Margot Z."/>
            <person name="Christophe K."/>
            <person name="Cabau C."/>
            <person name="Louis A."/>
            <person name="Berthelot C."/>
            <person name="Parey E."/>
            <person name="Roest Crollius H."/>
            <person name="Montfort J."/>
            <person name="Robinson-Rechavi M."/>
            <person name="Bucao C."/>
            <person name="Bouchez O."/>
            <person name="Gislard M."/>
            <person name="Lluch J."/>
            <person name="Milhes M."/>
            <person name="Lampietro C."/>
            <person name="Lopez Roques C."/>
            <person name="Donnadieu C."/>
            <person name="Braasch I."/>
            <person name="Desvignes T."/>
            <person name="Postlethwait J."/>
            <person name="Bobe J."/>
            <person name="Guiguen Y."/>
        </authorList>
    </citation>
    <scope>NUCLEOTIDE SEQUENCE</scope>
    <source>
        <strain evidence="6">M-15738</strain>
        <tissue evidence="6">Blood</tissue>
    </source>
</reference>
<keyword evidence="2" id="KW-0547">Nucleotide-binding</keyword>
<evidence type="ECO:0000256" key="1">
    <source>
        <dbReference type="ARBA" id="ARBA00008535"/>
    </source>
</evidence>
<feature type="compositionally biased region" description="Basic and acidic residues" evidence="4">
    <location>
        <begin position="217"/>
        <end position="241"/>
    </location>
</feature>
<feature type="region of interest" description="Disordered" evidence="4">
    <location>
        <begin position="212"/>
        <end position="241"/>
    </location>
</feature>
<dbReference type="FunFam" id="3.40.50.300:FF:001809">
    <property type="entry name" value="Si:ch1073-365p7.2"/>
    <property type="match status" value="1"/>
</dbReference>
<dbReference type="InterPro" id="IPR045058">
    <property type="entry name" value="GIMA/IAN/Toc"/>
</dbReference>
<feature type="domain" description="AIG1-type G" evidence="5">
    <location>
        <begin position="16"/>
        <end position="226"/>
    </location>
</feature>
<dbReference type="Pfam" id="PF04548">
    <property type="entry name" value="AIG1"/>
    <property type="match status" value="1"/>
</dbReference>
<feature type="non-terminal residue" evidence="6">
    <location>
        <position position="241"/>
    </location>
</feature>
<comment type="caution">
    <text evidence="6">The sequence shown here is derived from an EMBL/GenBank/DDBJ whole genome shotgun (WGS) entry which is preliminary data.</text>
</comment>
<dbReference type="Gene3D" id="3.40.50.300">
    <property type="entry name" value="P-loop containing nucleotide triphosphate hydrolases"/>
    <property type="match status" value="1"/>
</dbReference>
<evidence type="ECO:0000256" key="3">
    <source>
        <dbReference type="ARBA" id="ARBA00023134"/>
    </source>
</evidence>
<protein>
    <recommendedName>
        <fullName evidence="5">AIG1-type G domain-containing protein</fullName>
    </recommendedName>
</protein>
<sequence>MAAEAWILKEKDFSKLPDLRVVLLGGTGSGKSSSGNTILGREEFDLKTRTAQCVKRQGEVAGRQVTVVEAPGWFPNIGLAYTPQITKDEIVLSNSICAPGPHAFLLVLCVDHTDNHTRYWRKIVETHVELLGLRAWNHTMVLFIRGDLLGDTSIQAYLKGRGKNLVHLLEKCGNRYHVFSNKKKCAGGQGTTENDPQVTELLEKVEAMVASNSGQHYEVDRTRLKEIQEKKKNDEQRAQTR</sequence>
<proteinExistence type="inferred from homology"/>
<dbReference type="PANTHER" id="PTHR10903">
    <property type="entry name" value="GTPASE, IMAP FAMILY MEMBER-RELATED"/>
    <property type="match status" value="1"/>
</dbReference>
<comment type="similarity">
    <text evidence="1">Belongs to the TRAFAC class TrmE-Era-EngA-EngB-Septin-like GTPase superfamily. AIG1/Toc34/Toc159-like paraseptin GTPase family. IAN subfamily.</text>
</comment>
<dbReference type="Proteomes" id="UP000823561">
    <property type="component" value="Chromosome 7"/>
</dbReference>
<dbReference type="PANTHER" id="PTHR10903:SF107">
    <property type="entry name" value="GTPASE IMAP FAMILY MEMBER 4-LIKE-RELATED"/>
    <property type="match status" value="1"/>
</dbReference>
<organism evidence="6 7">
    <name type="scientific">Alosa alosa</name>
    <name type="common">allis shad</name>
    <dbReference type="NCBI Taxonomy" id="278164"/>
    <lineage>
        <taxon>Eukaryota</taxon>
        <taxon>Metazoa</taxon>
        <taxon>Chordata</taxon>
        <taxon>Craniata</taxon>
        <taxon>Vertebrata</taxon>
        <taxon>Euteleostomi</taxon>
        <taxon>Actinopterygii</taxon>
        <taxon>Neopterygii</taxon>
        <taxon>Teleostei</taxon>
        <taxon>Clupei</taxon>
        <taxon>Clupeiformes</taxon>
        <taxon>Clupeoidei</taxon>
        <taxon>Clupeidae</taxon>
        <taxon>Alosa</taxon>
    </lineage>
</organism>
<dbReference type="EMBL" id="JADWDJ010000007">
    <property type="protein sequence ID" value="KAG5278002.1"/>
    <property type="molecule type" value="Genomic_DNA"/>
</dbReference>
<evidence type="ECO:0000256" key="2">
    <source>
        <dbReference type="ARBA" id="ARBA00022741"/>
    </source>
</evidence>
<dbReference type="SUPFAM" id="SSF52540">
    <property type="entry name" value="P-loop containing nucleoside triphosphate hydrolases"/>
    <property type="match status" value="1"/>
</dbReference>
<keyword evidence="7" id="KW-1185">Reference proteome</keyword>
<gene>
    <name evidence="6" type="ORF">AALO_G00094070</name>
</gene>
<dbReference type="GO" id="GO:0005525">
    <property type="term" value="F:GTP binding"/>
    <property type="evidence" value="ECO:0007669"/>
    <property type="project" value="UniProtKB-KW"/>
</dbReference>
<dbReference type="InterPro" id="IPR006703">
    <property type="entry name" value="G_AIG1"/>
</dbReference>
<evidence type="ECO:0000256" key="4">
    <source>
        <dbReference type="SAM" id="MobiDB-lite"/>
    </source>
</evidence>
<evidence type="ECO:0000313" key="7">
    <source>
        <dbReference type="Proteomes" id="UP000823561"/>
    </source>
</evidence>
<evidence type="ECO:0000313" key="6">
    <source>
        <dbReference type="EMBL" id="KAG5278002.1"/>
    </source>
</evidence>
<name>A0AAV6GX90_9TELE</name>
<evidence type="ECO:0000259" key="5">
    <source>
        <dbReference type="PROSITE" id="PS51720"/>
    </source>
</evidence>
<dbReference type="AlphaFoldDB" id="A0AAV6GX90"/>
<dbReference type="PROSITE" id="PS51720">
    <property type="entry name" value="G_AIG1"/>
    <property type="match status" value="1"/>
</dbReference>
<dbReference type="InterPro" id="IPR027417">
    <property type="entry name" value="P-loop_NTPase"/>
</dbReference>
<keyword evidence="3" id="KW-0342">GTP-binding</keyword>
<accession>A0AAV6GX90</accession>